<sequence>MQSVTVGQCFRGAWKDAGLAILNRPLMALIIFAFLLLTSYAQIELRLAIAAAAAAGGPRFGHAGVSLGLTICSIVQMFAIAGLPVQVMRYSLLGAEEARSLDFFDKGYWRYLGLCVLLGLLATVFAVVCTVVFVFTLLGHGHHSRSAFLMPLLIALVTVGLAVFIFIRLSLLFCHAAIGAQASWGAAWRDTRGHFWSITMIHIVTSLPLIGIVIVFVAIKRTVMGNLTTDGFAYWSSVGWALWMIFALSLAAACSAWLYRRYSASILEAM</sequence>
<evidence type="ECO:0000313" key="3">
    <source>
        <dbReference type="Proteomes" id="UP001620514"/>
    </source>
</evidence>
<proteinExistence type="predicted"/>
<feature type="transmembrane region" description="Helical" evidence="1">
    <location>
        <begin position="21"/>
        <end position="43"/>
    </location>
</feature>
<accession>A0ABW8MXD3</accession>
<feature type="transmembrane region" description="Helical" evidence="1">
    <location>
        <begin position="108"/>
        <end position="136"/>
    </location>
</feature>
<evidence type="ECO:0000313" key="2">
    <source>
        <dbReference type="EMBL" id="MFK4448386.1"/>
    </source>
</evidence>
<feature type="transmembrane region" description="Helical" evidence="1">
    <location>
        <begin position="195"/>
        <end position="219"/>
    </location>
</feature>
<dbReference type="Proteomes" id="UP001620514">
    <property type="component" value="Unassembled WGS sequence"/>
</dbReference>
<feature type="transmembrane region" description="Helical" evidence="1">
    <location>
        <begin position="63"/>
        <end position="87"/>
    </location>
</feature>
<organism evidence="2 3">
    <name type="scientific">Caballeronia udeis</name>
    <dbReference type="NCBI Taxonomy" id="1232866"/>
    <lineage>
        <taxon>Bacteria</taxon>
        <taxon>Pseudomonadati</taxon>
        <taxon>Pseudomonadota</taxon>
        <taxon>Betaproteobacteria</taxon>
        <taxon>Burkholderiales</taxon>
        <taxon>Burkholderiaceae</taxon>
        <taxon>Caballeronia</taxon>
    </lineage>
</organism>
<protein>
    <submittedName>
        <fullName evidence="2">Uncharacterized protein</fullName>
    </submittedName>
</protein>
<evidence type="ECO:0000256" key="1">
    <source>
        <dbReference type="SAM" id="Phobius"/>
    </source>
</evidence>
<feature type="transmembrane region" description="Helical" evidence="1">
    <location>
        <begin position="148"/>
        <end position="174"/>
    </location>
</feature>
<dbReference type="EMBL" id="JBIYDN010000049">
    <property type="protein sequence ID" value="MFK4448386.1"/>
    <property type="molecule type" value="Genomic_DNA"/>
</dbReference>
<keyword evidence="1" id="KW-0812">Transmembrane</keyword>
<reference evidence="2 3" key="1">
    <citation type="submission" date="2024-11" db="EMBL/GenBank/DDBJ databases">
        <title>Using genomics to understand microbial adaptation to soil warming.</title>
        <authorList>
            <person name="Deangelis K.M. PhD."/>
        </authorList>
    </citation>
    <scope>NUCLEOTIDE SEQUENCE [LARGE SCALE GENOMIC DNA]</scope>
    <source>
        <strain evidence="2 3">GAS97</strain>
    </source>
</reference>
<keyword evidence="1" id="KW-1133">Transmembrane helix</keyword>
<gene>
    <name evidence="2" type="ORF">ABH943_008430</name>
</gene>
<dbReference type="RefSeq" id="WP_404614629.1">
    <property type="nucleotide sequence ID" value="NZ_JBIYDN010000049.1"/>
</dbReference>
<feature type="transmembrane region" description="Helical" evidence="1">
    <location>
        <begin position="239"/>
        <end position="259"/>
    </location>
</feature>
<name>A0ABW8MXD3_9BURK</name>
<keyword evidence="3" id="KW-1185">Reference proteome</keyword>
<comment type="caution">
    <text evidence="2">The sequence shown here is derived from an EMBL/GenBank/DDBJ whole genome shotgun (WGS) entry which is preliminary data.</text>
</comment>
<keyword evidence="1" id="KW-0472">Membrane</keyword>